<sequence>MMSAMSTETANTDDTRGPSIQQLLFPDMKCFGCGPANPDGLRLSSYEVDGVVRATFTPWPRHDNGGGYLNGGIISTVLDCHGAAAVMLEADRRGWEPAPGEHLAYVTAGLDVRFRRPTPLDEPLEITAELTTIDEPEMTVVCEIHHGGKLRAAGTAVWKRWRPRT</sequence>
<comment type="caution">
    <text evidence="2">The sequence shown here is derived from an EMBL/GenBank/DDBJ whole genome shotgun (WGS) entry which is preliminary data.</text>
</comment>
<dbReference type="InterPro" id="IPR029069">
    <property type="entry name" value="HotDog_dom_sf"/>
</dbReference>
<dbReference type="CDD" id="cd03443">
    <property type="entry name" value="PaaI_thioesterase"/>
    <property type="match status" value="1"/>
</dbReference>
<feature type="domain" description="Thioesterase" evidence="1">
    <location>
        <begin position="66"/>
        <end position="148"/>
    </location>
</feature>
<dbReference type="Pfam" id="PF03061">
    <property type="entry name" value="4HBT"/>
    <property type="match status" value="1"/>
</dbReference>
<organism evidence="2 3">
    <name type="scientific">Prauserella alba</name>
    <dbReference type="NCBI Taxonomy" id="176898"/>
    <lineage>
        <taxon>Bacteria</taxon>
        <taxon>Bacillati</taxon>
        <taxon>Actinomycetota</taxon>
        <taxon>Actinomycetes</taxon>
        <taxon>Pseudonocardiales</taxon>
        <taxon>Pseudonocardiaceae</taxon>
        <taxon>Prauserella</taxon>
    </lineage>
</organism>
<evidence type="ECO:0000259" key="1">
    <source>
        <dbReference type="Pfam" id="PF03061"/>
    </source>
</evidence>
<reference evidence="2 3" key="1">
    <citation type="journal article" date="2019" name="Int. J. Syst. Evol. Microbiol.">
        <title>The Global Catalogue of Microorganisms (GCM) 10K type strain sequencing project: providing services to taxonomists for standard genome sequencing and annotation.</title>
        <authorList>
            <consortium name="The Broad Institute Genomics Platform"/>
            <consortium name="The Broad Institute Genome Sequencing Center for Infectious Disease"/>
            <person name="Wu L."/>
            <person name="Ma J."/>
        </authorList>
    </citation>
    <scope>NUCLEOTIDE SEQUENCE [LARGE SCALE GENOMIC DNA]</scope>
    <source>
        <strain evidence="2 3">JCM 13022</strain>
    </source>
</reference>
<evidence type="ECO:0000313" key="3">
    <source>
        <dbReference type="Proteomes" id="UP001500467"/>
    </source>
</evidence>
<dbReference type="Gene3D" id="3.10.129.10">
    <property type="entry name" value="Hotdog Thioesterase"/>
    <property type="match status" value="1"/>
</dbReference>
<gene>
    <name evidence="2" type="ORF">GCM10009675_41390</name>
</gene>
<protein>
    <submittedName>
        <fullName evidence="2">PaaI family thioesterase</fullName>
    </submittedName>
</protein>
<evidence type="ECO:0000313" key="2">
    <source>
        <dbReference type="EMBL" id="GAA1215012.1"/>
    </source>
</evidence>
<accession>A0ABN1VLV9</accession>
<proteinExistence type="predicted"/>
<dbReference type="InterPro" id="IPR006683">
    <property type="entry name" value="Thioestr_dom"/>
</dbReference>
<dbReference type="EMBL" id="BAAALM010000016">
    <property type="protein sequence ID" value="GAA1215012.1"/>
    <property type="molecule type" value="Genomic_DNA"/>
</dbReference>
<dbReference type="Proteomes" id="UP001500467">
    <property type="component" value="Unassembled WGS sequence"/>
</dbReference>
<dbReference type="SUPFAM" id="SSF54637">
    <property type="entry name" value="Thioesterase/thiol ester dehydrase-isomerase"/>
    <property type="match status" value="1"/>
</dbReference>
<name>A0ABN1VLV9_9PSEU</name>
<keyword evidence="3" id="KW-1185">Reference proteome</keyword>